<gene>
    <name evidence="2" type="ORF">A2733_02765</name>
</gene>
<dbReference type="SUPFAM" id="SSF55154">
    <property type="entry name" value="CYTH-like phosphatases"/>
    <property type="match status" value="1"/>
</dbReference>
<dbReference type="PROSITE" id="PS51707">
    <property type="entry name" value="CYTH"/>
    <property type="match status" value="1"/>
</dbReference>
<dbReference type="Pfam" id="PF01928">
    <property type="entry name" value="CYTH"/>
    <property type="match status" value="1"/>
</dbReference>
<evidence type="ECO:0000313" key="2">
    <source>
        <dbReference type="EMBL" id="OGI64144.1"/>
    </source>
</evidence>
<protein>
    <recommendedName>
        <fullName evidence="1">CYTH domain-containing protein</fullName>
    </recommendedName>
</protein>
<evidence type="ECO:0000259" key="1">
    <source>
        <dbReference type="PROSITE" id="PS51707"/>
    </source>
</evidence>
<dbReference type="AlphaFoldDB" id="A0A1F6V3X4"/>
<dbReference type="Proteomes" id="UP000178985">
    <property type="component" value="Unassembled WGS sequence"/>
</dbReference>
<organism evidence="2 3">
    <name type="scientific">Candidatus Nomurabacteria bacterium RIFCSPHIGHO2_01_FULL_40_20</name>
    <dbReference type="NCBI Taxonomy" id="1801738"/>
    <lineage>
        <taxon>Bacteria</taxon>
        <taxon>Candidatus Nomuraibacteriota</taxon>
    </lineage>
</organism>
<dbReference type="InterPro" id="IPR023577">
    <property type="entry name" value="CYTH_domain"/>
</dbReference>
<comment type="caution">
    <text evidence="2">The sequence shown here is derived from an EMBL/GenBank/DDBJ whole genome shotgun (WGS) entry which is preliminary data.</text>
</comment>
<dbReference type="Gene3D" id="2.40.320.10">
    <property type="entry name" value="Hypothetical Protein Pfu-838710-001"/>
    <property type="match status" value="1"/>
</dbReference>
<name>A0A1F6V3X4_9BACT</name>
<feature type="domain" description="CYTH" evidence="1">
    <location>
        <begin position="2"/>
        <end position="188"/>
    </location>
</feature>
<sequence>MKYEVEVKVELTKEEKENLFSLFKEKGFEFRKTTPQKDFYVEAKMSPHRGEGGVHDLKRYRQEGDTFLYTEKIWEMVDGHLARQEEEYEVSKEMFEQELKKFPNAVKVEKTRDWFWGESEGEKISITIDSVKFNHSRDKRYFIEAEIDVEDKNKTKEIKELINRFLKEILGKNEIIESPGMFTMTVKKK</sequence>
<accession>A0A1F6V3X4</accession>
<evidence type="ECO:0000313" key="3">
    <source>
        <dbReference type="Proteomes" id="UP000178985"/>
    </source>
</evidence>
<reference evidence="2 3" key="1">
    <citation type="journal article" date="2016" name="Nat. Commun.">
        <title>Thousands of microbial genomes shed light on interconnected biogeochemical processes in an aquifer system.</title>
        <authorList>
            <person name="Anantharaman K."/>
            <person name="Brown C.T."/>
            <person name="Hug L.A."/>
            <person name="Sharon I."/>
            <person name="Castelle C.J."/>
            <person name="Probst A.J."/>
            <person name="Thomas B.C."/>
            <person name="Singh A."/>
            <person name="Wilkins M.J."/>
            <person name="Karaoz U."/>
            <person name="Brodie E.L."/>
            <person name="Williams K.H."/>
            <person name="Hubbard S.S."/>
            <person name="Banfield J.F."/>
        </authorList>
    </citation>
    <scope>NUCLEOTIDE SEQUENCE [LARGE SCALE GENOMIC DNA]</scope>
</reference>
<dbReference type="EMBL" id="MFTO01000006">
    <property type="protein sequence ID" value="OGI64144.1"/>
    <property type="molecule type" value="Genomic_DNA"/>
</dbReference>
<proteinExistence type="predicted"/>
<dbReference type="InterPro" id="IPR033469">
    <property type="entry name" value="CYTH-like_dom_sf"/>
</dbReference>